<proteinExistence type="predicted"/>
<name>A0A0F7L6C7_9VIRU</name>
<evidence type="ECO:0000313" key="1">
    <source>
        <dbReference type="EMBL" id="AKH47098.1"/>
    </source>
</evidence>
<accession>A0A0F7L6C7</accession>
<dbReference type="EMBL" id="KR029589">
    <property type="protein sequence ID" value="AKH47098.1"/>
    <property type="molecule type" value="Genomic_DNA"/>
</dbReference>
<reference evidence="1" key="1">
    <citation type="journal article" date="2015" name="Front. Microbiol.">
        <title>Combining genomic sequencing methods to explore viral diversity and reveal potential virus-host interactions.</title>
        <authorList>
            <person name="Chow C.E."/>
            <person name="Winget D.M."/>
            <person name="White R.A.III."/>
            <person name="Hallam S.J."/>
            <person name="Suttle C.A."/>
        </authorList>
    </citation>
    <scope>NUCLEOTIDE SEQUENCE</scope>
    <source>
        <strain evidence="1">Anoxic2_5</strain>
    </source>
</reference>
<organism evidence="1">
    <name type="scientific">uncultured marine virus</name>
    <dbReference type="NCBI Taxonomy" id="186617"/>
    <lineage>
        <taxon>Viruses</taxon>
        <taxon>environmental samples</taxon>
    </lineage>
</organism>
<sequence>MGAGVHRGGIMTEEISRLQRELAHARALLDCEAGLSAPWGWDWDGNGGVHPEWTRWVNGDGVTSVRNVGNGWTSNRPELAGQVFPYALLAIEAERALPDPWEQR</sequence>
<reference evidence="1" key="2">
    <citation type="submission" date="2015-03" db="EMBL/GenBank/DDBJ databases">
        <authorList>
            <person name="Chow C.-E.T."/>
            <person name="Winget D.M."/>
            <person name="White R.A.III."/>
            <person name="Hallam S.J."/>
            <person name="Suttle C.A."/>
        </authorList>
    </citation>
    <scope>NUCLEOTIDE SEQUENCE</scope>
    <source>
        <strain evidence="1">Anoxic2_5</strain>
    </source>
</reference>
<protein>
    <submittedName>
        <fullName evidence="1">Uncharacterized protein</fullName>
    </submittedName>
</protein>